<protein>
    <submittedName>
        <fullName evidence="3">Glycosyltransferase</fullName>
        <ecNumber evidence="3">2.4.-.-</ecNumber>
    </submittedName>
</protein>
<dbReference type="InterPro" id="IPR001173">
    <property type="entry name" value="Glyco_trans_2-like"/>
</dbReference>
<evidence type="ECO:0000313" key="3">
    <source>
        <dbReference type="EMBL" id="UVI28636.1"/>
    </source>
</evidence>
<dbReference type="SUPFAM" id="SSF53448">
    <property type="entry name" value="Nucleotide-diphospho-sugar transferases"/>
    <property type="match status" value="1"/>
</dbReference>
<feature type="domain" description="Glycosyltransferase 2-like" evidence="1">
    <location>
        <begin position="295"/>
        <end position="415"/>
    </location>
</feature>
<dbReference type="EMBL" id="CP091430">
    <property type="protein sequence ID" value="UVI28636.1"/>
    <property type="molecule type" value="Genomic_DNA"/>
</dbReference>
<dbReference type="CDD" id="cd00761">
    <property type="entry name" value="Glyco_tranf_GTA_type"/>
    <property type="match status" value="1"/>
</dbReference>
<organism evidence="3 4">
    <name type="scientific">Paenibacillus spongiae</name>
    <dbReference type="NCBI Taxonomy" id="2909671"/>
    <lineage>
        <taxon>Bacteria</taxon>
        <taxon>Bacillati</taxon>
        <taxon>Bacillota</taxon>
        <taxon>Bacilli</taxon>
        <taxon>Bacillales</taxon>
        <taxon>Paenibacillaceae</taxon>
        <taxon>Paenibacillus</taxon>
    </lineage>
</organism>
<evidence type="ECO:0000313" key="4">
    <source>
        <dbReference type="Proteomes" id="UP001057877"/>
    </source>
</evidence>
<dbReference type="Gene3D" id="3.90.550.10">
    <property type="entry name" value="Spore Coat Polysaccharide Biosynthesis Protein SpsA, Chain A"/>
    <property type="match status" value="1"/>
</dbReference>
<keyword evidence="3" id="KW-0808">Transferase</keyword>
<dbReference type="InterPro" id="IPR055259">
    <property type="entry name" value="YkvP/CgeB_Glyco_trans-like"/>
</dbReference>
<dbReference type="RefSeq" id="WP_258384724.1">
    <property type="nucleotide sequence ID" value="NZ_CP091430.1"/>
</dbReference>
<dbReference type="Pfam" id="PF00535">
    <property type="entry name" value="Glycos_transf_2"/>
    <property type="match status" value="1"/>
</dbReference>
<name>A0ABY5S400_9BACL</name>
<reference evidence="3" key="1">
    <citation type="submission" date="2022-01" db="EMBL/GenBank/DDBJ databases">
        <title>Paenibacillus spongiae sp. nov., isolated from marine sponge.</title>
        <authorList>
            <person name="Li Z."/>
            <person name="Zhang M."/>
        </authorList>
    </citation>
    <scope>NUCLEOTIDE SEQUENCE</scope>
    <source>
        <strain evidence="3">PHS-Z3</strain>
    </source>
</reference>
<dbReference type="Pfam" id="PF13524">
    <property type="entry name" value="Glyco_trans_1_2"/>
    <property type="match status" value="1"/>
</dbReference>
<evidence type="ECO:0000259" key="2">
    <source>
        <dbReference type="Pfam" id="PF13524"/>
    </source>
</evidence>
<proteinExistence type="predicted"/>
<dbReference type="GO" id="GO:0016757">
    <property type="term" value="F:glycosyltransferase activity"/>
    <property type="evidence" value="ECO:0007669"/>
    <property type="project" value="UniProtKB-KW"/>
</dbReference>
<evidence type="ECO:0000259" key="1">
    <source>
        <dbReference type="Pfam" id="PF00535"/>
    </source>
</evidence>
<gene>
    <name evidence="3" type="ORF">L1F29_24770</name>
</gene>
<keyword evidence="4" id="KW-1185">Reference proteome</keyword>
<dbReference type="InterPro" id="IPR029044">
    <property type="entry name" value="Nucleotide-diphossugar_trans"/>
</dbReference>
<dbReference type="EC" id="2.4.-.-" evidence="3"/>
<dbReference type="Proteomes" id="UP001057877">
    <property type="component" value="Chromosome"/>
</dbReference>
<sequence>MKPDFLFVESAWRGAENSWSSKLTNLNEKPESKIWELMEYCRSNQIRTVFWNKEDPVNYDLFIDAAKLFDTVFTTDENCLEKYYSDLNHMRVFVLPFASQPAIHNPVNETSNDKSNVAFAGSWFQKYEERVKDMEILLKPAIPYGLQIFDRMQNIEKYRYPEQFLPYIVGSLDYNEMVTAYKNYKLFLNVNTVKDSPTMLSRRVFELLGSGTNVISTYSLGIENMFAGIIPLVQSEEECSQYIHLLLQNPEFSQRLSLLGIREINSKHLYKHRFQSILNKIGIDYSQVPPSGVSIITCTNRQHNMDNIFENYEHQKWGNKELIIILNHDGLNIKEWKQKAELYPNVSVYRIPEEKSLGVCMNFAVDKAKHDYIAKFDDDDYYAPNYLTDAMHAFNYTDTDIVGKHTYYAYVENLKALTIRFPGNENQFGRFLAGPTLLIKKDVFNIVKWPDQERGGDTAFLRECRANGVKMYSSDKYNFCYRRSNPENHTWRTSNLAFLQNCSIMSYSSDYKTHVTV</sequence>
<feature type="domain" description="Spore protein YkvP/CgeB glycosyl transferase-like" evidence="2">
    <location>
        <begin position="159"/>
        <end position="278"/>
    </location>
</feature>
<accession>A0ABY5S400</accession>
<keyword evidence="3" id="KW-0328">Glycosyltransferase</keyword>